<gene>
    <name evidence="2" type="ORF">VOLCADRAFT_92118</name>
</gene>
<dbReference type="AlphaFoldDB" id="D8TYN0"/>
<protein>
    <submittedName>
        <fullName evidence="2">Uncharacterized protein</fullName>
    </submittedName>
</protein>
<dbReference type="Proteomes" id="UP000001058">
    <property type="component" value="Unassembled WGS sequence"/>
</dbReference>
<reference evidence="2 3" key="1">
    <citation type="journal article" date="2010" name="Science">
        <title>Genomic analysis of organismal complexity in the multicellular green alga Volvox carteri.</title>
        <authorList>
            <person name="Prochnik S.E."/>
            <person name="Umen J."/>
            <person name="Nedelcu A.M."/>
            <person name="Hallmann A."/>
            <person name="Miller S.M."/>
            <person name="Nishii I."/>
            <person name="Ferris P."/>
            <person name="Kuo A."/>
            <person name="Mitros T."/>
            <person name="Fritz-Laylin L.K."/>
            <person name="Hellsten U."/>
            <person name="Chapman J."/>
            <person name="Simakov O."/>
            <person name="Rensing S.A."/>
            <person name="Terry A."/>
            <person name="Pangilinan J."/>
            <person name="Kapitonov V."/>
            <person name="Jurka J."/>
            <person name="Salamov A."/>
            <person name="Shapiro H."/>
            <person name="Schmutz J."/>
            <person name="Grimwood J."/>
            <person name="Lindquist E."/>
            <person name="Lucas S."/>
            <person name="Grigoriev I.V."/>
            <person name="Schmitt R."/>
            <person name="Kirk D."/>
            <person name="Rokhsar D.S."/>
        </authorList>
    </citation>
    <scope>NUCLEOTIDE SEQUENCE [LARGE SCALE GENOMIC DNA]</scope>
    <source>
        <strain evidence="3">f. Nagariensis / Eve</strain>
    </source>
</reference>
<feature type="compositionally biased region" description="Low complexity" evidence="1">
    <location>
        <begin position="54"/>
        <end position="78"/>
    </location>
</feature>
<organism evidence="3">
    <name type="scientific">Volvox carteri f. nagariensis</name>
    <dbReference type="NCBI Taxonomy" id="3068"/>
    <lineage>
        <taxon>Eukaryota</taxon>
        <taxon>Viridiplantae</taxon>
        <taxon>Chlorophyta</taxon>
        <taxon>core chlorophytes</taxon>
        <taxon>Chlorophyceae</taxon>
        <taxon>CS clade</taxon>
        <taxon>Chlamydomonadales</taxon>
        <taxon>Volvocaceae</taxon>
        <taxon>Volvox</taxon>
    </lineage>
</organism>
<evidence type="ECO:0000313" key="3">
    <source>
        <dbReference type="Proteomes" id="UP000001058"/>
    </source>
</evidence>
<dbReference type="eggNOG" id="ENOG502QPZ7">
    <property type="taxonomic scope" value="Eukaryota"/>
</dbReference>
<dbReference type="KEGG" id="vcn:VOLCADRAFT_92118"/>
<evidence type="ECO:0000313" key="2">
    <source>
        <dbReference type="EMBL" id="EFJ47422.1"/>
    </source>
</evidence>
<dbReference type="GeneID" id="9615614"/>
<dbReference type="RefSeq" id="XP_002951611.1">
    <property type="nucleotide sequence ID" value="XM_002951565.1"/>
</dbReference>
<proteinExistence type="predicted"/>
<evidence type="ECO:0000256" key="1">
    <source>
        <dbReference type="SAM" id="MobiDB-lite"/>
    </source>
</evidence>
<sequence length="238" mass="26985">MQPGTNKRTRKFYLRCQARSCKRRHNRLDDNYKNKRTHSPSPDRANKRQEITADDPPATPLSASSAGASTTTTQNTPSTPRPDMSMVLAATAGSEDLPDRLHRMKRLKKGTLYKAIFGWEHKGFNNDLPLPASRIVIILIDDERLKDILNRFGNYFGRALSFYNVIRLDDDRTYTDLLDNLGSTAKVIYSMVPTTRWKLLDPPYLPMARVVPSTVRLITVSMLAIAARWTIASMLCSK</sequence>
<dbReference type="InParanoid" id="D8TYN0"/>
<keyword evidence="3" id="KW-1185">Reference proteome</keyword>
<accession>D8TYN0</accession>
<feature type="region of interest" description="Disordered" evidence="1">
    <location>
        <begin position="1"/>
        <end position="84"/>
    </location>
</feature>
<dbReference type="EMBL" id="GL378345">
    <property type="protein sequence ID" value="EFJ47422.1"/>
    <property type="molecule type" value="Genomic_DNA"/>
</dbReference>
<name>D8TYN0_VOLCA</name>